<dbReference type="Proteomes" id="UP000826271">
    <property type="component" value="Unassembled WGS sequence"/>
</dbReference>
<evidence type="ECO:0000259" key="4">
    <source>
        <dbReference type="Pfam" id="PF03936"/>
    </source>
</evidence>
<dbReference type="InterPro" id="IPR008949">
    <property type="entry name" value="Isoprenoid_synthase_dom_sf"/>
</dbReference>
<reference evidence="5" key="1">
    <citation type="submission" date="2019-10" db="EMBL/GenBank/DDBJ databases">
        <authorList>
            <person name="Zhang R."/>
            <person name="Pan Y."/>
            <person name="Wang J."/>
            <person name="Ma R."/>
            <person name="Yu S."/>
        </authorList>
    </citation>
    <scope>NUCLEOTIDE SEQUENCE</scope>
    <source>
        <strain evidence="5">LA-IB0</strain>
        <tissue evidence="5">Leaf</tissue>
    </source>
</reference>
<dbReference type="GO" id="GO:0016114">
    <property type="term" value="P:terpenoid biosynthetic process"/>
    <property type="evidence" value="ECO:0007669"/>
    <property type="project" value="InterPro"/>
</dbReference>
<feature type="domain" description="Terpene synthase metal-binding" evidence="4">
    <location>
        <begin position="1"/>
        <end position="59"/>
    </location>
</feature>
<sequence>MVTATLTICRLTDDIDGHEFDKKREHIPSAVECYTKEHNVSKEEAIDEFNNKIEEAWKDLNEGFLKPTKFPAPLLYRILNHARITEVIYSKGDWYTNVGPEMKGFISQLLVDPVPE</sequence>
<proteinExistence type="predicted"/>
<dbReference type="Pfam" id="PF03936">
    <property type="entry name" value="Terpene_synth_C"/>
    <property type="match status" value="1"/>
</dbReference>
<dbReference type="GO" id="GO:0010333">
    <property type="term" value="F:terpene synthase activity"/>
    <property type="evidence" value="ECO:0007669"/>
    <property type="project" value="InterPro"/>
</dbReference>
<evidence type="ECO:0000313" key="5">
    <source>
        <dbReference type="EMBL" id="KAG8385139.1"/>
    </source>
</evidence>
<evidence type="ECO:0000313" key="6">
    <source>
        <dbReference type="Proteomes" id="UP000826271"/>
    </source>
</evidence>
<keyword evidence="3" id="KW-0456">Lyase</keyword>
<organism evidence="5 6">
    <name type="scientific">Buddleja alternifolia</name>
    <dbReference type="NCBI Taxonomy" id="168488"/>
    <lineage>
        <taxon>Eukaryota</taxon>
        <taxon>Viridiplantae</taxon>
        <taxon>Streptophyta</taxon>
        <taxon>Embryophyta</taxon>
        <taxon>Tracheophyta</taxon>
        <taxon>Spermatophyta</taxon>
        <taxon>Magnoliopsida</taxon>
        <taxon>eudicotyledons</taxon>
        <taxon>Gunneridae</taxon>
        <taxon>Pentapetalae</taxon>
        <taxon>asterids</taxon>
        <taxon>lamiids</taxon>
        <taxon>Lamiales</taxon>
        <taxon>Scrophulariaceae</taxon>
        <taxon>Buddlejeae</taxon>
        <taxon>Buddleja</taxon>
    </lineage>
</organism>
<accession>A0AAV6XQ83</accession>
<dbReference type="PANTHER" id="PTHR31225">
    <property type="entry name" value="OS04G0344100 PROTEIN-RELATED"/>
    <property type="match status" value="1"/>
</dbReference>
<evidence type="ECO:0000256" key="3">
    <source>
        <dbReference type="ARBA" id="ARBA00023239"/>
    </source>
</evidence>
<dbReference type="GO" id="GO:0000287">
    <property type="term" value="F:magnesium ion binding"/>
    <property type="evidence" value="ECO:0007669"/>
    <property type="project" value="InterPro"/>
</dbReference>
<comment type="caution">
    <text evidence="5">The sequence shown here is derived from an EMBL/GenBank/DDBJ whole genome shotgun (WGS) entry which is preliminary data.</text>
</comment>
<gene>
    <name evidence="5" type="ORF">BUALT_Bualt03G0010700</name>
</gene>
<keyword evidence="1" id="KW-0479">Metal-binding</keyword>
<name>A0AAV6XQ83_9LAMI</name>
<keyword evidence="6" id="KW-1185">Reference proteome</keyword>
<evidence type="ECO:0000256" key="1">
    <source>
        <dbReference type="ARBA" id="ARBA00022723"/>
    </source>
</evidence>
<evidence type="ECO:0000256" key="2">
    <source>
        <dbReference type="ARBA" id="ARBA00022842"/>
    </source>
</evidence>
<dbReference type="AlphaFoldDB" id="A0AAV6XQ83"/>
<dbReference type="PANTHER" id="PTHR31225:SF93">
    <property type="entry name" value="ALPHA-HUMULENE_(-)-(E)-BETA-CARYOPHYLLENE SYNTHASE"/>
    <property type="match status" value="1"/>
</dbReference>
<dbReference type="SUPFAM" id="SSF48576">
    <property type="entry name" value="Terpenoid synthases"/>
    <property type="match status" value="1"/>
</dbReference>
<dbReference type="Gene3D" id="1.10.600.10">
    <property type="entry name" value="Farnesyl Diphosphate Synthase"/>
    <property type="match status" value="1"/>
</dbReference>
<dbReference type="EMBL" id="WHWC01000003">
    <property type="protein sequence ID" value="KAG8385139.1"/>
    <property type="molecule type" value="Genomic_DNA"/>
</dbReference>
<protein>
    <recommendedName>
        <fullName evidence="4">Terpene synthase metal-binding domain-containing protein</fullName>
    </recommendedName>
</protein>
<keyword evidence="2" id="KW-0460">Magnesium</keyword>
<dbReference type="InterPro" id="IPR005630">
    <property type="entry name" value="Terpene_synthase_metal-bd"/>
</dbReference>
<dbReference type="InterPro" id="IPR050148">
    <property type="entry name" value="Terpene_synthase-like"/>
</dbReference>